<dbReference type="EMBL" id="ML145246">
    <property type="protein sequence ID" value="TBU52547.1"/>
    <property type="molecule type" value="Genomic_DNA"/>
</dbReference>
<dbReference type="Proteomes" id="UP000292957">
    <property type="component" value="Unassembled WGS sequence"/>
</dbReference>
<keyword evidence="1" id="KW-0812">Transmembrane</keyword>
<gene>
    <name evidence="3" type="ORF">BD310DRAFT_952656</name>
    <name evidence="2" type="ORF">BD311DRAFT_657307</name>
</gene>
<keyword evidence="1" id="KW-0472">Membrane</keyword>
<feature type="transmembrane region" description="Helical" evidence="1">
    <location>
        <begin position="121"/>
        <end position="144"/>
    </location>
</feature>
<evidence type="ECO:0000256" key="1">
    <source>
        <dbReference type="SAM" id="Phobius"/>
    </source>
</evidence>
<evidence type="ECO:0000313" key="4">
    <source>
        <dbReference type="Proteomes" id="UP000292082"/>
    </source>
</evidence>
<keyword evidence="1" id="KW-1133">Transmembrane helix</keyword>
<name>A0A4Q9MTF5_9APHY</name>
<feature type="transmembrane region" description="Helical" evidence="1">
    <location>
        <begin position="156"/>
        <end position="174"/>
    </location>
</feature>
<dbReference type="AlphaFoldDB" id="A0A4Q9MTF5"/>
<dbReference type="EMBL" id="ML143400">
    <property type="protein sequence ID" value="TBU31184.1"/>
    <property type="molecule type" value="Genomic_DNA"/>
</dbReference>
<dbReference type="STRING" id="114155.A0A4Q9MTF5"/>
<feature type="transmembrane region" description="Helical" evidence="1">
    <location>
        <begin position="98"/>
        <end position="115"/>
    </location>
</feature>
<evidence type="ECO:0000313" key="2">
    <source>
        <dbReference type="EMBL" id="TBU31184.1"/>
    </source>
</evidence>
<sequence>MFHFALARTPIELAPYVALAVCTACATAVRSDNPHNLLTALGLVLTSWQYSASPVRGKEHAVLDCLLNGFAVDMLYHAGYTAGGGWINSPSARLRGRTLGLCAAGLYALGTVANLDVDASAGWSTTATVLGPQAALGFAAYCYLMAARHLRSRFSLVGAVYFLGGFLIPLASFFEFQPPAAAFDTMAWWTVEMAEWWLTSKAMHWIFGESLESVFCRIFASHPRMPPSPAEQ</sequence>
<reference evidence="2 4" key="1">
    <citation type="submission" date="2019-01" db="EMBL/GenBank/DDBJ databases">
        <title>Draft genome sequences of three monokaryotic isolates of the white-rot basidiomycete fungus Dichomitus squalens.</title>
        <authorList>
            <consortium name="DOE Joint Genome Institute"/>
            <person name="Lopez S.C."/>
            <person name="Andreopoulos B."/>
            <person name="Pangilinan J."/>
            <person name="Lipzen A."/>
            <person name="Riley R."/>
            <person name="Ahrendt S."/>
            <person name="Ng V."/>
            <person name="Barry K."/>
            <person name="Daum C."/>
            <person name="Grigoriev I.V."/>
            <person name="Hilden K.S."/>
            <person name="Makela M.R."/>
            <person name="de Vries R.P."/>
        </authorList>
    </citation>
    <scope>NUCLEOTIDE SEQUENCE [LARGE SCALE GENOMIC DNA]</scope>
    <source>
        <strain evidence="3 4">CBS 464.89</strain>
        <strain evidence="2">OM18370.1</strain>
    </source>
</reference>
<keyword evidence="4" id="KW-1185">Reference proteome</keyword>
<evidence type="ECO:0000313" key="3">
    <source>
        <dbReference type="EMBL" id="TBU52547.1"/>
    </source>
</evidence>
<accession>A0A4Q9MTF5</accession>
<dbReference type="Proteomes" id="UP000292082">
    <property type="component" value="Unassembled WGS sequence"/>
</dbReference>
<organism evidence="2">
    <name type="scientific">Dichomitus squalens</name>
    <dbReference type="NCBI Taxonomy" id="114155"/>
    <lineage>
        <taxon>Eukaryota</taxon>
        <taxon>Fungi</taxon>
        <taxon>Dikarya</taxon>
        <taxon>Basidiomycota</taxon>
        <taxon>Agaricomycotina</taxon>
        <taxon>Agaricomycetes</taxon>
        <taxon>Polyporales</taxon>
        <taxon>Polyporaceae</taxon>
        <taxon>Dichomitus</taxon>
    </lineage>
</organism>
<proteinExistence type="predicted"/>
<protein>
    <submittedName>
        <fullName evidence="2">Uncharacterized protein</fullName>
    </submittedName>
</protein>